<evidence type="ECO:0000313" key="3">
    <source>
        <dbReference type="Proteomes" id="UP000799750"/>
    </source>
</evidence>
<organism evidence="2 3">
    <name type="scientific">Lophium mytilinum</name>
    <dbReference type="NCBI Taxonomy" id="390894"/>
    <lineage>
        <taxon>Eukaryota</taxon>
        <taxon>Fungi</taxon>
        <taxon>Dikarya</taxon>
        <taxon>Ascomycota</taxon>
        <taxon>Pezizomycotina</taxon>
        <taxon>Dothideomycetes</taxon>
        <taxon>Pleosporomycetidae</taxon>
        <taxon>Mytilinidiales</taxon>
        <taxon>Mytilinidiaceae</taxon>
        <taxon>Lophium</taxon>
    </lineage>
</organism>
<protein>
    <submittedName>
        <fullName evidence="2">Uncharacterized protein</fullName>
    </submittedName>
</protein>
<keyword evidence="3" id="KW-1185">Reference proteome</keyword>
<dbReference type="Proteomes" id="UP000799750">
    <property type="component" value="Unassembled WGS sequence"/>
</dbReference>
<proteinExistence type="predicted"/>
<name>A0A6A6QCN2_9PEZI</name>
<feature type="region of interest" description="Disordered" evidence="1">
    <location>
        <begin position="1"/>
        <end position="118"/>
    </location>
</feature>
<evidence type="ECO:0000313" key="2">
    <source>
        <dbReference type="EMBL" id="KAF2490155.1"/>
    </source>
</evidence>
<gene>
    <name evidence="2" type="ORF">BU16DRAFT_566183</name>
</gene>
<evidence type="ECO:0000256" key="1">
    <source>
        <dbReference type="SAM" id="MobiDB-lite"/>
    </source>
</evidence>
<dbReference type="AlphaFoldDB" id="A0A6A6QCN2"/>
<accession>A0A6A6QCN2</accession>
<reference evidence="2" key="1">
    <citation type="journal article" date="2020" name="Stud. Mycol.">
        <title>101 Dothideomycetes genomes: a test case for predicting lifestyles and emergence of pathogens.</title>
        <authorList>
            <person name="Haridas S."/>
            <person name="Albert R."/>
            <person name="Binder M."/>
            <person name="Bloem J."/>
            <person name="Labutti K."/>
            <person name="Salamov A."/>
            <person name="Andreopoulos B."/>
            <person name="Baker S."/>
            <person name="Barry K."/>
            <person name="Bills G."/>
            <person name="Bluhm B."/>
            <person name="Cannon C."/>
            <person name="Castanera R."/>
            <person name="Culley D."/>
            <person name="Daum C."/>
            <person name="Ezra D."/>
            <person name="Gonzalez J."/>
            <person name="Henrissat B."/>
            <person name="Kuo A."/>
            <person name="Liang C."/>
            <person name="Lipzen A."/>
            <person name="Lutzoni F."/>
            <person name="Magnuson J."/>
            <person name="Mondo S."/>
            <person name="Nolan M."/>
            <person name="Ohm R."/>
            <person name="Pangilinan J."/>
            <person name="Park H.-J."/>
            <person name="Ramirez L."/>
            <person name="Alfaro M."/>
            <person name="Sun H."/>
            <person name="Tritt A."/>
            <person name="Yoshinaga Y."/>
            <person name="Zwiers L.-H."/>
            <person name="Turgeon B."/>
            <person name="Goodwin S."/>
            <person name="Spatafora J."/>
            <person name="Crous P."/>
            <person name="Grigoriev I."/>
        </authorList>
    </citation>
    <scope>NUCLEOTIDE SEQUENCE</scope>
    <source>
        <strain evidence="2">CBS 269.34</strain>
    </source>
</reference>
<feature type="compositionally biased region" description="Basic residues" evidence="1">
    <location>
        <begin position="10"/>
        <end position="26"/>
    </location>
</feature>
<dbReference type="OrthoDB" id="10580918at2759"/>
<sequence>MPAKTPQRSAARKTAKNKPKQARKAPPRVPSSSNAAPFPGYRVPTTRQQSRSALDEASDNENNIVPPAQRAPPHPYMEDISVPMPDISKLDLQSTQSPGHEERVPGAESTPRGLAGMNPPPRPPVSTIIPPPPCPHHCPPSTTAAIFRHAPSNPALAKEIFSNLDRVLAREAQEPVKRFLVDIAIDMVIALENDRTIEIERQGMEPAEVDGRIAWAKWAVRAVHEGLFHAWSVECGGVVRQVEGRRREGGVF</sequence>
<dbReference type="EMBL" id="MU004197">
    <property type="protein sequence ID" value="KAF2490155.1"/>
    <property type="molecule type" value="Genomic_DNA"/>
</dbReference>